<dbReference type="InterPro" id="IPR012337">
    <property type="entry name" value="RNaseH-like_sf"/>
</dbReference>
<reference evidence="3" key="2">
    <citation type="journal article" date="2023" name="Science">
        <title>Genomic signatures of disease resistance in endangered staghorn corals.</title>
        <authorList>
            <person name="Vollmer S.V."/>
            <person name="Selwyn J.D."/>
            <person name="Despard B.A."/>
            <person name="Roesel C.L."/>
        </authorList>
    </citation>
    <scope>NUCLEOTIDE SEQUENCE</scope>
    <source>
        <strain evidence="3">K2</strain>
    </source>
</reference>
<evidence type="ECO:0000259" key="1">
    <source>
        <dbReference type="Pfam" id="PF05699"/>
    </source>
</evidence>
<gene>
    <name evidence="3" type="ORF">P5673_028634</name>
</gene>
<dbReference type="InterPro" id="IPR052958">
    <property type="entry name" value="IFN-induced_PKR_regulator"/>
</dbReference>
<organism evidence="3 4">
    <name type="scientific">Acropora cervicornis</name>
    <name type="common">Staghorn coral</name>
    <dbReference type="NCBI Taxonomy" id="6130"/>
    <lineage>
        <taxon>Eukaryota</taxon>
        <taxon>Metazoa</taxon>
        <taxon>Cnidaria</taxon>
        <taxon>Anthozoa</taxon>
        <taxon>Hexacorallia</taxon>
        <taxon>Scleractinia</taxon>
        <taxon>Astrocoeniina</taxon>
        <taxon>Acroporidae</taxon>
        <taxon>Acropora</taxon>
    </lineage>
</organism>
<name>A0AAD9UV42_ACRCE</name>
<dbReference type="InterPro" id="IPR025398">
    <property type="entry name" value="DUF4371"/>
</dbReference>
<feature type="non-terminal residue" evidence="3">
    <location>
        <position position="1"/>
    </location>
</feature>
<dbReference type="PANTHER" id="PTHR46289">
    <property type="entry name" value="52 KDA REPRESSOR OF THE INHIBITOR OF THE PROTEIN KINASE-LIKE PROTEIN-RELATED"/>
    <property type="match status" value="1"/>
</dbReference>
<comment type="caution">
    <text evidence="3">The sequence shown here is derived from an EMBL/GenBank/DDBJ whole genome shotgun (WGS) entry which is preliminary data.</text>
</comment>
<sequence>MIATESFLNSVENPEKNVNNQIDDEIRKTVIRNRHIVKCVSEAILFCCRQCIALCGDNKVLNEDRCGNTGNFLAVLQLIANHDNILKQHLDNIQLFSRNITYSSPLIENEIIEIIGQDIILKNLLKEIKAAKLYSVMADEVTSHNKEQLVLCARFINKSNDVREDFIAFIHLPRITGEVIAEMIVSTLQGLGLKIENIRGQGYDGAANMSSDNVGVQRRIRERSPKAVYVHCSGHCLNLVISHSCALPQIRNSIITKAIPEAPRCKGLIDMCRTRWAARHNAYTHFYQAYPYVIAALENISYGANHEMCGDEYQDATWDRKSKDDAAALLASQATFDFIVSFLVLYEFLSHLSGVTVKLQGQSIDIIKAYQEIADVKRTYNEIASKMDEKFDHVYKHAVRVALNVNVNFTMPRVASRQVHRCNAPADNPEQYYQRNVAVPLINHIKAELDEQFSDLSVFASSLLCLVPSVLCDRAGDLPNADEIINSFKADLPSPELLRQELFRFQIRYSSKPKEDRPNAAAKALKECDDDLFPNIYALLKICATISATSCECERSASSLRRLHTYNRACMGQERLLSLALMHIHYQVKIEEAGARHYSEGLVPQYFDVPFYI</sequence>
<evidence type="ECO:0000313" key="4">
    <source>
        <dbReference type="Proteomes" id="UP001249851"/>
    </source>
</evidence>
<proteinExistence type="predicted"/>
<feature type="domain" description="DUF4371" evidence="2">
    <location>
        <begin position="64"/>
        <end position="212"/>
    </location>
</feature>
<feature type="domain" description="HAT C-terminal dimerisation" evidence="1">
    <location>
        <begin position="529"/>
        <end position="585"/>
    </location>
</feature>
<keyword evidence="4" id="KW-1185">Reference proteome</keyword>
<reference evidence="3" key="1">
    <citation type="journal article" date="2023" name="G3 (Bethesda)">
        <title>Whole genome assembly and annotation of the endangered Caribbean coral Acropora cervicornis.</title>
        <authorList>
            <person name="Selwyn J.D."/>
            <person name="Vollmer S.V."/>
        </authorList>
    </citation>
    <scope>NUCLEOTIDE SEQUENCE</scope>
    <source>
        <strain evidence="3">K2</strain>
    </source>
</reference>
<dbReference type="EMBL" id="JARQWQ010000107">
    <property type="protein sequence ID" value="KAK2550745.1"/>
    <property type="molecule type" value="Genomic_DNA"/>
</dbReference>
<evidence type="ECO:0000313" key="3">
    <source>
        <dbReference type="EMBL" id="KAK2550745.1"/>
    </source>
</evidence>
<accession>A0AAD9UV42</accession>
<evidence type="ECO:0000259" key="2">
    <source>
        <dbReference type="Pfam" id="PF14291"/>
    </source>
</evidence>
<dbReference type="GO" id="GO:0046983">
    <property type="term" value="F:protein dimerization activity"/>
    <property type="evidence" value="ECO:0007669"/>
    <property type="project" value="InterPro"/>
</dbReference>
<dbReference type="SUPFAM" id="SSF53098">
    <property type="entry name" value="Ribonuclease H-like"/>
    <property type="match status" value="1"/>
</dbReference>
<dbReference type="Proteomes" id="UP001249851">
    <property type="component" value="Unassembled WGS sequence"/>
</dbReference>
<dbReference type="PANTHER" id="PTHR46289:SF16">
    <property type="entry name" value="52 KDA REPRESSOR OF THE INHIBITOR OF THE PROTEIN KINASE"/>
    <property type="match status" value="1"/>
</dbReference>
<dbReference type="Pfam" id="PF14291">
    <property type="entry name" value="DUF4371"/>
    <property type="match status" value="1"/>
</dbReference>
<dbReference type="AlphaFoldDB" id="A0AAD9UV42"/>
<protein>
    <submittedName>
        <fullName evidence="3">52 kDa repressor of the inhibitor of the protein kinase</fullName>
    </submittedName>
</protein>
<dbReference type="Pfam" id="PF05699">
    <property type="entry name" value="Dimer_Tnp_hAT"/>
    <property type="match status" value="1"/>
</dbReference>
<dbReference type="InterPro" id="IPR008906">
    <property type="entry name" value="HATC_C_dom"/>
</dbReference>